<dbReference type="GO" id="GO:0006261">
    <property type="term" value="P:DNA-templated DNA replication"/>
    <property type="evidence" value="ECO:0007669"/>
    <property type="project" value="TreeGrafter"/>
</dbReference>
<dbReference type="PANTHER" id="PTHR11669">
    <property type="entry name" value="REPLICATION FACTOR C / DNA POLYMERASE III GAMMA-TAU SUBUNIT"/>
    <property type="match status" value="1"/>
</dbReference>
<dbReference type="GO" id="GO:0009360">
    <property type="term" value="C:DNA polymerase III complex"/>
    <property type="evidence" value="ECO:0007669"/>
    <property type="project" value="InterPro"/>
</dbReference>
<dbReference type="NCBIfam" id="NF005926">
    <property type="entry name" value="PRK07940.1"/>
    <property type="match status" value="1"/>
</dbReference>
<dbReference type="Proteomes" id="UP000000628">
    <property type="component" value="Chromosome"/>
</dbReference>
<evidence type="ECO:0000313" key="10">
    <source>
        <dbReference type="Proteomes" id="UP000000628"/>
    </source>
</evidence>
<evidence type="ECO:0000256" key="3">
    <source>
        <dbReference type="ARBA" id="ARBA00022679"/>
    </source>
</evidence>
<dbReference type="AlphaFoldDB" id="C7R1J5"/>
<proteinExistence type="predicted"/>
<keyword evidence="3 9" id="KW-0808">Transferase</keyword>
<keyword evidence="6 9" id="KW-0239">DNA-directed DNA polymerase</keyword>
<dbReference type="NCBIfam" id="TIGR00678">
    <property type="entry name" value="holB"/>
    <property type="match status" value="1"/>
</dbReference>
<dbReference type="KEGG" id="jde:Jden_2193"/>
<comment type="catalytic activity">
    <reaction evidence="7">
        <text>DNA(n) + a 2'-deoxyribonucleoside 5'-triphosphate = DNA(n+1) + diphosphate</text>
        <dbReference type="Rhea" id="RHEA:22508"/>
        <dbReference type="Rhea" id="RHEA-COMP:17339"/>
        <dbReference type="Rhea" id="RHEA-COMP:17340"/>
        <dbReference type="ChEBI" id="CHEBI:33019"/>
        <dbReference type="ChEBI" id="CHEBI:61560"/>
        <dbReference type="ChEBI" id="CHEBI:173112"/>
        <dbReference type="EC" id="2.7.7.7"/>
    </reaction>
</comment>
<dbReference type="InterPro" id="IPR015199">
    <property type="entry name" value="DNA_pol_III_delta_C"/>
</dbReference>
<evidence type="ECO:0000256" key="1">
    <source>
        <dbReference type="ARBA" id="ARBA00012417"/>
    </source>
</evidence>
<dbReference type="SMART" id="SM00382">
    <property type="entry name" value="AAA"/>
    <property type="match status" value="1"/>
</dbReference>
<organism evidence="9 10">
    <name type="scientific">Jonesia denitrificans (strain ATCC 14870 / DSM 20603 / BCRC 15368 / CIP 55.134 / JCM 11481 / NBRC 15587 / NCTC 10816 / Prevot 55134)</name>
    <name type="common">Listeria denitrificans</name>
    <dbReference type="NCBI Taxonomy" id="471856"/>
    <lineage>
        <taxon>Bacteria</taxon>
        <taxon>Bacillati</taxon>
        <taxon>Actinomycetota</taxon>
        <taxon>Actinomycetes</taxon>
        <taxon>Micrococcales</taxon>
        <taxon>Jonesiaceae</taxon>
        <taxon>Jonesia</taxon>
    </lineage>
</organism>
<dbReference type="eggNOG" id="COG2812">
    <property type="taxonomic scope" value="Bacteria"/>
</dbReference>
<dbReference type="Pfam" id="PF09115">
    <property type="entry name" value="DNApol3-delta_C"/>
    <property type="match status" value="1"/>
</dbReference>
<dbReference type="Pfam" id="PF13177">
    <property type="entry name" value="DNA_pol3_delta2"/>
    <property type="match status" value="1"/>
</dbReference>
<dbReference type="HOGENOM" id="CLU_006229_4_1_11"/>
<keyword evidence="5" id="KW-0235">DNA replication</keyword>
<dbReference type="EMBL" id="CP001706">
    <property type="protein sequence ID" value="ACV09830.1"/>
    <property type="molecule type" value="Genomic_DNA"/>
</dbReference>
<dbReference type="OrthoDB" id="9809531at2"/>
<evidence type="ECO:0000256" key="4">
    <source>
        <dbReference type="ARBA" id="ARBA00022695"/>
    </source>
</evidence>
<dbReference type="SUPFAM" id="SSF52540">
    <property type="entry name" value="P-loop containing nucleoside triphosphate hydrolases"/>
    <property type="match status" value="1"/>
</dbReference>
<keyword evidence="10" id="KW-1185">Reference proteome</keyword>
<evidence type="ECO:0000313" key="9">
    <source>
        <dbReference type="EMBL" id="ACV09830.1"/>
    </source>
</evidence>
<dbReference type="InterPro" id="IPR050238">
    <property type="entry name" value="DNA_Rep/Repair_Clamp_Loader"/>
</dbReference>
<evidence type="ECO:0000256" key="6">
    <source>
        <dbReference type="ARBA" id="ARBA00022932"/>
    </source>
</evidence>
<keyword evidence="4 9" id="KW-0548">Nucleotidyltransferase</keyword>
<dbReference type="GO" id="GO:0003887">
    <property type="term" value="F:DNA-directed DNA polymerase activity"/>
    <property type="evidence" value="ECO:0007669"/>
    <property type="project" value="UniProtKB-KW"/>
</dbReference>
<dbReference type="PANTHER" id="PTHR11669:SF8">
    <property type="entry name" value="DNA POLYMERASE III SUBUNIT DELTA"/>
    <property type="match status" value="1"/>
</dbReference>
<dbReference type="InterPro" id="IPR027417">
    <property type="entry name" value="P-loop_NTPase"/>
</dbReference>
<reference evidence="9 10" key="1">
    <citation type="journal article" date="2009" name="Stand. Genomic Sci.">
        <title>Complete genome sequence of Jonesia denitrificans type strain (Prevot 55134).</title>
        <authorList>
            <person name="Pukall R."/>
            <person name="Gehrich-Schroter G."/>
            <person name="Lapidus A."/>
            <person name="Nolan M."/>
            <person name="Glavina Del Rio T."/>
            <person name="Lucas S."/>
            <person name="Chen F."/>
            <person name="Tice H."/>
            <person name="Pitluck S."/>
            <person name="Cheng J.F."/>
            <person name="Copeland A."/>
            <person name="Saunders E."/>
            <person name="Brettin T."/>
            <person name="Detter J.C."/>
            <person name="Bruce D."/>
            <person name="Goodwin L."/>
            <person name="Pati A."/>
            <person name="Ivanova N."/>
            <person name="Mavromatis K."/>
            <person name="Ovchinnikova G."/>
            <person name="Chen A."/>
            <person name="Palaniappan K."/>
            <person name="Land M."/>
            <person name="Hauser L."/>
            <person name="Chang Y.J."/>
            <person name="Jeffries C.D."/>
            <person name="Chain P."/>
            <person name="Goker M."/>
            <person name="Bristow J."/>
            <person name="Eisen J.A."/>
            <person name="Markowitz V."/>
            <person name="Hugenholtz P."/>
            <person name="Kyrpides N.C."/>
            <person name="Klenk H.P."/>
            <person name="Han C."/>
        </authorList>
    </citation>
    <scope>NUCLEOTIDE SEQUENCE [LARGE SCALE GENOMIC DNA]</scope>
    <source>
        <strain evidence="10">ATCC 14870 / DSM 20603 / BCRC 15368 / CIP 55.134 / JCM 11481 / NBRC 15587 / NCTC 10816 / Prevot 55134</strain>
    </source>
</reference>
<dbReference type="InterPro" id="IPR004622">
    <property type="entry name" value="DNA_pol_HolB"/>
</dbReference>
<dbReference type="STRING" id="471856.Jden_2193"/>
<dbReference type="RefSeq" id="WP_015772458.1">
    <property type="nucleotide sequence ID" value="NC_013174.1"/>
</dbReference>
<gene>
    <name evidence="9" type="ordered locus">Jden_2193</name>
</gene>
<dbReference type="GO" id="GO:0003677">
    <property type="term" value="F:DNA binding"/>
    <property type="evidence" value="ECO:0007669"/>
    <property type="project" value="InterPro"/>
</dbReference>
<accession>C7R1J5</accession>
<sequence length="385" mass="42214">MSVWEELVGQPYAVNTLTQAITHPESMTHAWLITGPPGSGRSVAARAFAAALQCLNGGCGHCASCTTVLKGQHPDVTVVATDKVTIAIDDVRGLISEATRSPSQGRWRIIIIEDADRMMERTTNVLLKAIEEPPPRTIWLLCAPSPQDVMVTIRSRCRNLALRIPPIDDVAQLLITRDGIDPATAHASAAAAQSHIGMARRYATHPETRQRRTHVLALTARISTVADAIYAAAELLDTAQHDAQQATAERDAQEKEELLRTLGASEARTLPPALRSHIKTLEDDQKRRATRHQRDVLDRCMTDIISLYRDILLTQTGATATPINTDLTTTIDDIAHRTTPEHTLTAIDAIQRARRRLAANVAPLLVLEAMFLDIRTPTTHARRTA</sequence>
<evidence type="ECO:0000256" key="2">
    <source>
        <dbReference type="ARBA" id="ARBA00014363"/>
    </source>
</evidence>
<feature type="domain" description="AAA+ ATPase" evidence="8">
    <location>
        <begin position="27"/>
        <end position="165"/>
    </location>
</feature>
<evidence type="ECO:0000256" key="7">
    <source>
        <dbReference type="ARBA" id="ARBA00049244"/>
    </source>
</evidence>
<dbReference type="InterPro" id="IPR003593">
    <property type="entry name" value="AAA+_ATPase"/>
</dbReference>
<name>C7R1J5_JONDD</name>
<evidence type="ECO:0000256" key="5">
    <source>
        <dbReference type="ARBA" id="ARBA00022705"/>
    </source>
</evidence>
<evidence type="ECO:0000259" key="8">
    <source>
        <dbReference type="SMART" id="SM00382"/>
    </source>
</evidence>
<dbReference type="Gene3D" id="3.40.50.300">
    <property type="entry name" value="P-loop containing nucleotide triphosphate hydrolases"/>
    <property type="match status" value="1"/>
</dbReference>
<dbReference type="GO" id="GO:0008408">
    <property type="term" value="F:3'-5' exonuclease activity"/>
    <property type="evidence" value="ECO:0007669"/>
    <property type="project" value="InterPro"/>
</dbReference>
<dbReference type="EC" id="2.7.7.7" evidence="1"/>
<protein>
    <recommendedName>
        <fullName evidence="2">DNA polymerase III subunit delta'</fullName>
        <ecNumber evidence="1">2.7.7.7</ecNumber>
    </recommendedName>
</protein>